<feature type="transmembrane region" description="Helical" evidence="1">
    <location>
        <begin position="155"/>
        <end position="177"/>
    </location>
</feature>
<reference evidence="2 3" key="1">
    <citation type="submission" date="2020-06" db="EMBL/GenBank/DDBJ databases">
        <title>Metabacillus dokdonensis sp. nov., isolated from the rhizosphere of Elymus tsukushiensis, a plant native to the Dokdo Islands, Republic of Korea.</title>
        <authorList>
            <person name="Lee S.Y."/>
            <person name="Hwang Y.J."/>
            <person name="Son J.S."/>
            <person name="Ghim S.Y."/>
        </authorList>
    </citation>
    <scope>NUCLEOTIDE SEQUENCE [LARGE SCALE GENOMIC DNA]</scope>
    <source>
        <strain evidence="2 3">KUDC1714</strain>
    </source>
</reference>
<gene>
    <name evidence="2" type="ORF">HUW50_22545</name>
</gene>
<proteinExistence type="predicted"/>
<evidence type="ECO:0000256" key="1">
    <source>
        <dbReference type="SAM" id="Phobius"/>
    </source>
</evidence>
<evidence type="ECO:0000313" key="3">
    <source>
        <dbReference type="Proteomes" id="UP000515490"/>
    </source>
</evidence>
<dbReference type="EMBL" id="CP055263">
    <property type="protein sequence ID" value="QNF30014.1"/>
    <property type="molecule type" value="Genomic_DNA"/>
</dbReference>
<feature type="transmembrane region" description="Helical" evidence="1">
    <location>
        <begin position="12"/>
        <end position="32"/>
    </location>
</feature>
<dbReference type="RefSeq" id="WP_185653337.1">
    <property type="nucleotide sequence ID" value="NZ_CP055263.1"/>
</dbReference>
<evidence type="ECO:0008006" key="4">
    <source>
        <dbReference type="Google" id="ProtNLM"/>
    </source>
</evidence>
<name>A0ABX6S7D6_9BACI</name>
<keyword evidence="3" id="KW-1185">Reference proteome</keyword>
<protein>
    <recommendedName>
        <fullName evidence="4">Phage abortive infection protein</fullName>
    </recommendedName>
</protein>
<evidence type="ECO:0000313" key="2">
    <source>
        <dbReference type="EMBL" id="QNF30014.1"/>
    </source>
</evidence>
<feature type="transmembrane region" description="Helical" evidence="1">
    <location>
        <begin position="52"/>
        <end position="73"/>
    </location>
</feature>
<feature type="transmembrane region" description="Helical" evidence="1">
    <location>
        <begin position="200"/>
        <end position="220"/>
    </location>
</feature>
<dbReference type="Proteomes" id="UP000515490">
    <property type="component" value="Chromosome"/>
</dbReference>
<keyword evidence="1" id="KW-1133">Transmembrane helix</keyword>
<keyword evidence="1" id="KW-0812">Transmembrane</keyword>
<keyword evidence="1" id="KW-0472">Membrane</keyword>
<sequence length="443" mass="53099">MRNIEDTLIFNLVVICLFLFVLIWLFVIHSPIEIASIIKGFNSSLQWSKKLVGLYAIYLIEFYIIILFWSLVLSSINKVVKTIYTELTVRFIRKKRILIKLIRFYYGFNKIYHYLEKGTFRTRYRYYRADYNLIHYLTAPTLTERIKSFSLFPFLFFKSIGSILAVALTIFTLYYSYILDGIETINHQWYNLFFSLWNNVFPKLSAFVVFILIIFLWYFVSSYGVTKRAIAQANKKQLEEVVKLFRELEKPVIDIVIEGSKNLEYALNCYDSIYEFWTLKKFNTLPTEYQKLFTSLGIGDYDDDYLFSDITALNDLIKILKVMNNSENRMFALWFANYRFELIEFRSITSRSVNELEYYERLLFTKKGFDKMPDVKYYQHFMKIDEESIRKELANNQERLNMYIIKGLELIYAFNRYIEAIHKILHMDSDKIGRVIRQLTGKE</sequence>
<accession>A0ABX6S7D6</accession>
<organism evidence="2 3">
    <name type="scientific">Metabacillus elymi</name>
    <dbReference type="NCBI Taxonomy" id="2745198"/>
    <lineage>
        <taxon>Bacteria</taxon>
        <taxon>Bacillati</taxon>
        <taxon>Bacillota</taxon>
        <taxon>Bacilli</taxon>
        <taxon>Bacillales</taxon>
        <taxon>Bacillaceae</taxon>
        <taxon>Metabacillus</taxon>
    </lineage>
</organism>